<feature type="domain" description="Cell wall-active antibiotics response LiaF-like C-terminal" evidence="2">
    <location>
        <begin position="128"/>
        <end position="241"/>
    </location>
</feature>
<dbReference type="GeneID" id="301142967"/>
<name>A0ABU6P487_9BACI</name>
<dbReference type="Pfam" id="PF09922">
    <property type="entry name" value="LiaF-like_C"/>
    <property type="match status" value="1"/>
</dbReference>
<accession>A0ABU6P487</accession>
<dbReference type="RefSeq" id="WP_066234899.1">
    <property type="nucleotide sequence ID" value="NZ_JARTFQ010000001.1"/>
</dbReference>
<dbReference type="InterPro" id="IPR047793">
    <property type="entry name" value="LiaF_C"/>
</dbReference>
<dbReference type="Proteomes" id="UP001342826">
    <property type="component" value="Unassembled WGS sequence"/>
</dbReference>
<keyword evidence="4" id="KW-1185">Reference proteome</keyword>
<comment type="caution">
    <text evidence="3">The sequence shown here is derived from an EMBL/GenBank/DDBJ whole genome shotgun (WGS) entry which is preliminary data.</text>
</comment>
<dbReference type="NCBIfam" id="NF040535">
    <property type="entry name" value="LiaF_C_term"/>
    <property type="match status" value="1"/>
</dbReference>
<gene>
    <name evidence="3" type="primary">liaF</name>
    <name evidence="3" type="ORF">P9271_19365</name>
</gene>
<dbReference type="InterPro" id="IPR024425">
    <property type="entry name" value="LiaF-like_C"/>
</dbReference>
<dbReference type="EMBL" id="JARTFS010000016">
    <property type="protein sequence ID" value="MED4403472.1"/>
    <property type="molecule type" value="Genomic_DNA"/>
</dbReference>
<dbReference type="PIRSF" id="PIRSF031509">
    <property type="entry name" value="Cell_wall_LiaF/YvqF"/>
    <property type="match status" value="1"/>
</dbReference>
<dbReference type="InterPro" id="IPR016975">
    <property type="entry name" value="Cell_wall_LiaF"/>
</dbReference>
<proteinExistence type="predicted"/>
<evidence type="ECO:0000259" key="2">
    <source>
        <dbReference type="Pfam" id="PF09922"/>
    </source>
</evidence>
<reference evidence="3 4" key="1">
    <citation type="submission" date="2023-03" db="EMBL/GenBank/DDBJ databases">
        <title>Bacillus Genome Sequencing.</title>
        <authorList>
            <person name="Dunlap C."/>
        </authorList>
    </citation>
    <scope>NUCLEOTIDE SEQUENCE [LARGE SCALE GENOMIC DNA]</scope>
    <source>
        <strain evidence="3 4">NRS-1717</strain>
    </source>
</reference>
<feature type="transmembrane region" description="Helical" evidence="1">
    <location>
        <begin position="12"/>
        <end position="45"/>
    </location>
</feature>
<evidence type="ECO:0000313" key="3">
    <source>
        <dbReference type="EMBL" id="MED4403472.1"/>
    </source>
</evidence>
<keyword evidence="1" id="KW-0812">Transmembrane</keyword>
<sequence length="244" mass="28147">MFKKFKTDYINWFLLIGLAVLLLEVLFFNGGLIAAIVIAIGCIYYGRKWSGRTMGKALLWFGWIWLVITILNMMTFKYFLIAIILYFIIEYYQSKKNPNYIKPEIIEVEHSESSEPLIKRRSLFENKFFSNQKTPDHVYEWNDVNIQVGVGNTIVDLSNTVLPKEEAVISIRHFIGNVQILVPYEVGVTVNHSVLIGSAKIFQQKESKLVNEAIIFQTPDYEESGHKVKIITSMLTGDLEVKRL</sequence>
<feature type="transmembrane region" description="Helical" evidence="1">
    <location>
        <begin position="57"/>
        <end position="89"/>
    </location>
</feature>
<keyword evidence="1" id="KW-0472">Membrane</keyword>
<organism evidence="3 4">
    <name type="scientific">Metabacillus fastidiosus</name>
    <dbReference type="NCBI Taxonomy" id="1458"/>
    <lineage>
        <taxon>Bacteria</taxon>
        <taxon>Bacillati</taxon>
        <taxon>Bacillota</taxon>
        <taxon>Bacilli</taxon>
        <taxon>Bacillales</taxon>
        <taxon>Bacillaceae</taxon>
        <taxon>Metabacillus</taxon>
    </lineage>
</organism>
<evidence type="ECO:0000256" key="1">
    <source>
        <dbReference type="SAM" id="Phobius"/>
    </source>
</evidence>
<evidence type="ECO:0000313" key="4">
    <source>
        <dbReference type="Proteomes" id="UP001342826"/>
    </source>
</evidence>
<keyword evidence="1" id="KW-1133">Transmembrane helix</keyword>
<protein>
    <submittedName>
        <fullName evidence="3">Cell wall-active antibiotics response protein LiaF</fullName>
    </submittedName>
</protein>